<dbReference type="SUPFAM" id="SSF50969">
    <property type="entry name" value="YVTN repeat-like/Quinoprotein amine dehydrogenase"/>
    <property type="match status" value="1"/>
</dbReference>
<sequence length="334" mass="38454">MPSDVMIPGRVVFVSGERILAARGSLFFESKDSGATWKQVVDLPMSHYEKAIMSSRLFCRLLRKGVHHLAIRDSCMLIVANRNTYYSQAGVTSNLGRLNGSRPLSLCSTNNAFYYGEYRSNPERSPVHIWKLREYEKHWQNVWRFSGIRHVHGVFHDPYENTLWVTTGDMDHEAGIWRTDDDFCTLRKVAGGSQRFRAVQLLFTNEYIYFGSDAPDEKNYIYRMDRKGQNVEKLAAVESSVFYGCKVGEYLFFSTAVEPSQVNTTRHAEVWGSADGENWQVVRRFKKDIWSMKYFQYGQVLFPGGPGDGSNLWMTPFSVEYADKTIKVSLKDIF</sequence>
<comment type="caution">
    <text evidence="1">The sequence shown here is derived from an EMBL/GenBank/DDBJ whole genome shotgun (WGS) entry which is preliminary data.</text>
</comment>
<dbReference type="EMBL" id="SOQX01000002">
    <property type="protein sequence ID" value="TDY02689.1"/>
    <property type="molecule type" value="Genomic_DNA"/>
</dbReference>
<reference evidence="1 2" key="1">
    <citation type="submission" date="2019-03" db="EMBL/GenBank/DDBJ databases">
        <title>Genomic Encyclopedia of Type Strains, Phase IV (KMG-IV): sequencing the most valuable type-strain genomes for metagenomic binning, comparative biology and taxonomic classification.</title>
        <authorList>
            <person name="Goeker M."/>
        </authorList>
    </citation>
    <scope>NUCLEOTIDE SEQUENCE [LARGE SCALE GENOMIC DNA]</scope>
    <source>
        <strain evidence="1 2">DSM 16326</strain>
    </source>
</reference>
<protein>
    <submittedName>
        <fullName evidence="1">Uncharacterized protein</fullName>
    </submittedName>
</protein>
<organism evidence="1 2">
    <name type="scientific">Thiohalophilus thiocyanatoxydans</name>
    <dbReference type="NCBI Taxonomy" id="381308"/>
    <lineage>
        <taxon>Bacteria</taxon>
        <taxon>Pseudomonadati</taxon>
        <taxon>Pseudomonadota</taxon>
        <taxon>Gammaproteobacteria</taxon>
        <taxon>Thiohalomonadales</taxon>
        <taxon>Thiohalophilaceae</taxon>
        <taxon>Thiohalophilus</taxon>
    </lineage>
</organism>
<accession>A0A4R8IXZ9</accession>
<dbReference type="AlphaFoldDB" id="A0A4R8IXZ9"/>
<gene>
    <name evidence="1" type="ORF">EDC23_1066</name>
</gene>
<keyword evidence="2" id="KW-1185">Reference proteome</keyword>
<dbReference type="InterPro" id="IPR011044">
    <property type="entry name" value="Quino_amine_DH_bsu"/>
</dbReference>
<dbReference type="Proteomes" id="UP000294914">
    <property type="component" value="Unassembled WGS sequence"/>
</dbReference>
<proteinExistence type="predicted"/>
<dbReference type="OrthoDB" id="6308355at2"/>
<name>A0A4R8IXZ9_9GAMM</name>
<dbReference type="RefSeq" id="WP_134081869.1">
    <property type="nucleotide sequence ID" value="NZ_SOQX01000002.1"/>
</dbReference>
<evidence type="ECO:0000313" key="1">
    <source>
        <dbReference type="EMBL" id="TDY02689.1"/>
    </source>
</evidence>
<evidence type="ECO:0000313" key="2">
    <source>
        <dbReference type="Proteomes" id="UP000294914"/>
    </source>
</evidence>